<feature type="region of interest" description="Disordered" evidence="1">
    <location>
        <begin position="1"/>
        <end position="41"/>
    </location>
</feature>
<keyword evidence="3" id="KW-1185">Reference proteome</keyword>
<organism evidence="2 3">
    <name type="scientific">Streptomyces lomondensis</name>
    <dbReference type="NCBI Taxonomy" id="68229"/>
    <lineage>
        <taxon>Bacteria</taxon>
        <taxon>Bacillati</taxon>
        <taxon>Actinomycetota</taxon>
        <taxon>Actinomycetes</taxon>
        <taxon>Kitasatosporales</taxon>
        <taxon>Streptomycetaceae</taxon>
        <taxon>Streptomyces</taxon>
    </lineage>
</organism>
<evidence type="ECO:0000313" key="2">
    <source>
        <dbReference type="EMBL" id="GGX35657.1"/>
    </source>
</evidence>
<reference evidence="3" key="1">
    <citation type="journal article" date="2019" name="Int. J. Syst. Evol. Microbiol.">
        <title>The Global Catalogue of Microorganisms (GCM) 10K type strain sequencing project: providing services to taxonomists for standard genome sequencing and annotation.</title>
        <authorList>
            <consortium name="The Broad Institute Genomics Platform"/>
            <consortium name="The Broad Institute Genome Sequencing Center for Infectious Disease"/>
            <person name="Wu L."/>
            <person name="Ma J."/>
        </authorList>
    </citation>
    <scope>NUCLEOTIDE SEQUENCE [LARGE SCALE GENOMIC DNA]</scope>
    <source>
        <strain evidence="3">JCM 4866</strain>
    </source>
</reference>
<accession>A0ABQ2XV25</accession>
<proteinExistence type="predicted"/>
<evidence type="ECO:0000256" key="1">
    <source>
        <dbReference type="SAM" id="MobiDB-lite"/>
    </source>
</evidence>
<feature type="compositionally biased region" description="Basic residues" evidence="1">
    <location>
        <begin position="8"/>
        <end position="18"/>
    </location>
</feature>
<comment type="caution">
    <text evidence="2">The sequence shown here is derived from an EMBL/GenBank/DDBJ whole genome shotgun (WGS) entry which is preliminary data.</text>
</comment>
<sequence length="129" mass="13700">MYGTARPRGIRRRQHRARPALGGDGRRSDQGGAQLRPGDGVEFTAADAKAVKLTRAFLDSWSQQRLDAAANDTDRPSTAAPALKGYTDGLRLTKLTFGQVVSARPSAVTAGATRVTFSVTAKVADGTWT</sequence>
<gene>
    <name evidence="2" type="ORF">GCM10010383_77340</name>
</gene>
<dbReference type="Proteomes" id="UP000617743">
    <property type="component" value="Unassembled WGS sequence"/>
</dbReference>
<evidence type="ECO:0000313" key="3">
    <source>
        <dbReference type="Proteomes" id="UP000617743"/>
    </source>
</evidence>
<dbReference type="EMBL" id="BMWC01000022">
    <property type="protein sequence ID" value="GGX35657.1"/>
    <property type="molecule type" value="Genomic_DNA"/>
</dbReference>
<name>A0ABQ2XV25_9ACTN</name>
<protein>
    <submittedName>
        <fullName evidence="2">Uncharacterized protein</fullName>
    </submittedName>
</protein>